<keyword evidence="2" id="KW-0963">Cytoplasm</keyword>
<dbReference type="OrthoDB" id="10259804at2759"/>
<dbReference type="PANTHER" id="PTHR12442:SF12">
    <property type="entry name" value="DYNEIN AXONEMAL INTERMEDIATE CHAIN 4"/>
    <property type="match status" value="1"/>
</dbReference>
<evidence type="ECO:0000256" key="10">
    <source>
        <dbReference type="ARBA" id="ARBA00040002"/>
    </source>
</evidence>
<name>A0A3M7RME6_BRAPC</name>
<dbReference type="InterPro" id="IPR036322">
    <property type="entry name" value="WD40_repeat_dom_sf"/>
</dbReference>
<dbReference type="GO" id="GO:0003341">
    <property type="term" value="P:cilium movement"/>
    <property type="evidence" value="ECO:0007669"/>
    <property type="project" value="TreeGrafter"/>
</dbReference>
<dbReference type="SUPFAM" id="SSF50978">
    <property type="entry name" value="WD40 repeat-like"/>
    <property type="match status" value="1"/>
</dbReference>
<keyword evidence="8" id="KW-0966">Cell projection</keyword>
<dbReference type="SMART" id="SM00320">
    <property type="entry name" value="WD40"/>
    <property type="match status" value="5"/>
</dbReference>
<organism evidence="14 15">
    <name type="scientific">Brachionus plicatilis</name>
    <name type="common">Marine rotifer</name>
    <name type="synonym">Brachionus muelleri</name>
    <dbReference type="NCBI Taxonomy" id="10195"/>
    <lineage>
        <taxon>Eukaryota</taxon>
        <taxon>Metazoa</taxon>
        <taxon>Spiralia</taxon>
        <taxon>Gnathifera</taxon>
        <taxon>Rotifera</taxon>
        <taxon>Eurotatoria</taxon>
        <taxon>Monogononta</taxon>
        <taxon>Pseudotrocha</taxon>
        <taxon>Ploima</taxon>
        <taxon>Brachionidae</taxon>
        <taxon>Brachionus</taxon>
    </lineage>
</organism>
<dbReference type="GO" id="GO:0120293">
    <property type="term" value="C:dynein axonemal particle"/>
    <property type="evidence" value="ECO:0007669"/>
    <property type="project" value="UniProtKB-SubCell"/>
</dbReference>
<evidence type="ECO:0000256" key="6">
    <source>
        <dbReference type="ARBA" id="ARBA00023069"/>
    </source>
</evidence>
<dbReference type="InterPro" id="IPR001680">
    <property type="entry name" value="WD40_rpt"/>
</dbReference>
<dbReference type="Pfam" id="PF00400">
    <property type="entry name" value="WD40"/>
    <property type="match status" value="1"/>
</dbReference>
<dbReference type="STRING" id="10195.A0A3M7RME6"/>
<reference evidence="14 15" key="1">
    <citation type="journal article" date="2018" name="Sci. Rep.">
        <title>Genomic signatures of local adaptation to the degree of environmental predictability in rotifers.</title>
        <authorList>
            <person name="Franch-Gras L."/>
            <person name="Hahn C."/>
            <person name="Garcia-Roger E.M."/>
            <person name="Carmona M.J."/>
            <person name="Serra M."/>
            <person name="Gomez A."/>
        </authorList>
    </citation>
    <scope>NUCLEOTIDE SEQUENCE [LARGE SCALE GENOMIC DNA]</scope>
    <source>
        <strain evidence="14">HYR1</strain>
    </source>
</reference>
<feature type="compositionally biased region" description="Basic and acidic residues" evidence="13">
    <location>
        <begin position="618"/>
        <end position="634"/>
    </location>
</feature>
<keyword evidence="5" id="KW-0282">Flagellum</keyword>
<feature type="region of interest" description="Disordered" evidence="13">
    <location>
        <begin position="60"/>
        <end position="83"/>
    </location>
</feature>
<evidence type="ECO:0000256" key="8">
    <source>
        <dbReference type="ARBA" id="ARBA00023273"/>
    </source>
</evidence>
<evidence type="ECO:0000256" key="4">
    <source>
        <dbReference type="ARBA" id="ARBA00022737"/>
    </source>
</evidence>
<evidence type="ECO:0000256" key="11">
    <source>
        <dbReference type="ARBA" id="ARBA00041557"/>
    </source>
</evidence>
<accession>A0A3M7RME6</accession>
<evidence type="ECO:0000256" key="2">
    <source>
        <dbReference type="ARBA" id="ARBA00022490"/>
    </source>
</evidence>
<evidence type="ECO:0000256" key="1">
    <source>
        <dbReference type="ARBA" id="ARBA00004611"/>
    </source>
</evidence>
<evidence type="ECO:0000256" key="5">
    <source>
        <dbReference type="ARBA" id="ARBA00022846"/>
    </source>
</evidence>
<sequence>MCKNKIGNDSYADRGINTFNDLPKTKCTQTDKLIINEKGVSCSTWDMYDSFNLEDSKTKNNQNVASTSDTRSVSSAQKDNSNFQKTDTVATNVSIVSSDTNARSTASLTDVSLIEKKKSEYQEDSDFKYNLFFMERLINLNTYQNKQARYRMIKPAKLSGLPSKEDNKIQLYDGIALEKLWTYTCSLTRDRNISCMVWNKKNKDILAAGYGKFEFNDDVSGLVCCWSLKNPEFPERFFKTEAGVTSLAFSTKNSNLLAAGLFNGNILVFDVRNNNTIPLISTNDSENKHLSPVWNLTWTDKDRGSSNGDPYEMEVLMSISSDGRVTQWMIRKGFESSDYLKLKRVLNKGNGSKKDKEKSEGLISRNSGGLCFDIWENDKAIYLCGTEEGHIHRCSTSYNEQYLDTYVGHTGPVYKLAWSPFSKSTFLSCSADWTVRLWKTNRLSPCLAFNSSTKSVFDLCWSTKSATLFCCVTENSIEIWDLSKSTLDPVFSTNPVGSAKLTAISYSPNSDCLVIGTSDGSLFIYAIKNLPQQTDEKDLDDIIKQSLISQLENVKDDEDNSQELMEKHQLELMEKDKKDKDDFDEDDQKFKMDAFEAKLDKIKTDNEAFLRGKKNKTKTSDKDKQSDDSSEGEK</sequence>
<dbReference type="Gene3D" id="2.130.10.10">
    <property type="entry name" value="YVTN repeat-like/Quinoprotein amine dehydrogenase"/>
    <property type="match status" value="2"/>
</dbReference>
<gene>
    <name evidence="14" type="ORF">BpHYR1_017806</name>
</gene>
<dbReference type="EMBL" id="REGN01003084">
    <property type="protein sequence ID" value="RNA24639.1"/>
    <property type="molecule type" value="Genomic_DNA"/>
</dbReference>
<feature type="repeat" description="WD" evidence="12">
    <location>
        <begin position="406"/>
        <end position="439"/>
    </location>
</feature>
<protein>
    <recommendedName>
        <fullName evidence="10">Dynein axonemal intermediate chain 4</fullName>
    </recommendedName>
    <alternativeName>
        <fullName evidence="11">WD repeat-containing protein 78</fullName>
    </alternativeName>
</protein>
<dbReference type="FunFam" id="2.130.10.10:FF:001248">
    <property type="entry name" value="WD repeat domain 78"/>
    <property type="match status" value="1"/>
</dbReference>
<proteinExistence type="predicted"/>
<dbReference type="GO" id="GO:0045503">
    <property type="term" value="F:dynein light chain binding"/>
    <property type="evidence" value="ECO:0007669"/>
    <property type="project" value="TreeGrafter"/>
</dbReference>
<feature type="region of interest" description="Disordered" evidence="13">
    <location>
        <begin position="610"/>
        <end position="634"/>
    </location>
</feature>
<dbReference type="GO" id="GO:0005858">
    <property type="term" value="C:axonemal dynein complex"/>
    <property type="evidence" value="ECO:0007669"/>
    <property type="project" value="TreeGrafter"/>
</dbReference>
<dbReference type="AlphaFoldDB" id="A0A3M7RME6"/>
<keyword evidence="4" id="KW-0677">Repeat</keyword>
<evidence type="ECO:0000256" key="12">
    <source>
        <dbReference type="PROSITE-ProRule" id="PRU00221"/>
    </source>
</evidence>
<evidence type="ECO:0000313" key="15">
    <source>
        <dbReference type="Proteomes" id="UP000276133"/>
    </source>
</evidence>
<keyword evidence="3 12" id="KW-0853">WD repeat</keyword>
<evidence type="ECO:0000256" key="3">
    <source>
        <dbReference type="ARBA" id="ARBA00022574"/>
    </source>
</evidence>
<comment type="caution">
    <text evidence="14">The sequence shown here is derived from an EMBL/GenBank/DDBJ whole genome shotgun (WGS) entry which is preliminary data.</text>
</comment>
<dbReference type="PANTHER" id="PTHR12442">
    <property type="entry name" value="DYNEIN INTERMEDIATE CHAIN"/>
    <property type="match status" value="1"/>
</dbReference>
<dbReference type="InterPro" id="IPR050687">
    <property type="entry name" value="Dynein_IC"/>
</dbReference>
<dbReference type="PROSITE" id="PS50294">
    <property type="entry name" value="WD_REPEATS_REGION"/>
    <property type="match status" value="1"/>
</dbReference>
<evidence type="ECO:0000256" key="7">
    <source>
        <dbReference type="ARBA" id="ARBA00023212"/>
    </source>
</evidence>
<evidence type="ECO:0000256" key="13">
    <source>
        <dbReference type="SAM" id="MobiDB-lite"/>
    </source>
</evidence>
<dbReference type="Proteomes" id="UP000276133">
    <property type="component" value="Unassembled WGS sequence"/>
</dbReference>
<evidence type="ECO:0000313" key="14">
    <source>
        <dbReference type="EMBL" id="RNA24639.1"/>
    </source>
</evidence>
<comment type="subcellular location">
    <subcellularLocation>
        <location evidence="1">Cytoplasm</location>
        <location evidence="1">Cytoskeleton</location>
        <location evidence="1">Flagellum axoneme</location>
    </subcellularLocation>
    <subcellularLocation>
        <location evidence="9">Dynein axonemal particle</location>
    </subcellularLocation>
</comment>
<keyword evidence="7" id="KW-0206">Cytoskeleton</keyword>
<keyword evidence="6" id="KW-0969">Cilium</keyword>
<keyword evidence="15" id="KW-1185">Reference proteome</keyword>
<evidence type="ECO:0000256" key="9">
    <source>
        <dbReference type="ARBA" id="ARBA00024190"/>
    </source>
</evidence>
<dbReference type="PROSITE" id="PS50082">
    <property type="entry name" value="WD_REPEATS_2"/>
    <property type="match status" value="1"/>
</dbReference>
<dbReference type="InterPro" id="IPR015943">
    <property type="entry name" value="WD40/YVTN_repeat-like_dom_sf"/>
</dbReference>
<dbReference type="GO" id="GO:0045504">
    <property type="term" value="F:dynein heavy chain binding"/>
    <property type="evidence" value="ECO:0007669"/>
    <property type="project" value="TreeGrafter"/>
</dbReference>